<evidence type="ECO:0000256" key="6">
    <source>
        <dbReference type="ARBA" id="ARBA00023136"/>
    </source>
</evidence>
<organism evidence="9 10">
    <name type="scientific">Gordonia terrae C-6</name>
    <dbReference type="NCBI Taxonomy" id="1316928"/>
    <lineage>
        <taxon>Bacteria</taxon>
        <taxon>Bacillati</taxon>
        <taxon>Actinomycetota</taxon>
        <taxon>Actinomycetes</taxon>
        <taxon>Mycobacteriales</taxon>
        <taxon>Gordoniaceae</taxon>
        <taxon>Gordonia</taxon>
    </lineage>
</organism>
<feature type="transmembrane region" description="Helical" evidence="7">
    <location>
        <begin position="107"/>
        <end position="132"/>
    </location>
</feature>
<keyword evidence="4 7" id="KW-0812">Transmembrane</keyword>
<dbReference type="Pfam" id="PF07690">
    <property type="entry name" value="MFS_1"/>
    <property type="match status" value="1"/>
</dbReference>
<evidence type="ECO:0000313" key="10">
    <source>
        <dbReference type="Proteomes" id="UP000013569"/>
    </source>
</evidence>
<evidence type="ECO:0000256" key="7">
    <source>
        <dbReference type="SAM" id="Phobius"/>
    </source>
</evidence>
<feature type="transmembrane region" description="Helical" evidence="7">
    <location>
        <begin position="82"/>
        <end position="101"/>
    </location>
</feature>
<dbReference type="InterPro" id="IPR011701">
    <property type="entry name" value="MFS"/>
</dbReference>
<dbReference type="EMBL" id="AQPW01000040">
    <property type="protein sequence ID" value="EON30781.1"/>
    <property type="molecule type" value="Genomic_DNA"/>
</dbReference>
<dbReference type="AlphaFoldDB" id="R7Y419"/>
<gene>
    <name evidence="9" type="ORF">GTC6_20945</name>
</gene>
<comment type="caution">
    <text evidence="9">The sequence shown here is derived from an EMBL/GenBank/DDBJ whole genome shotgun (WGS) entry which is preliminary data.</text>
</comment>
<dbReference type="GO" id="GO:0022857">
    <property type="term" value="F:transmembrane transporter activity"/>
    <property type="evidence" value="ECO:0007669"/>
    <property type="project" value="InterPro"/>
</dbReference>
<evidence type="ECO:0000256" key="2">
    <source>
        <dbReference type="ARBA" id="ARBA00022448"/>
    </source>
</evidence>
<feature type="transmembrane region" description="Helical" evidence="7">
    <location>
        <begin position="176"/>
        <end position="196"/>
    </location>
</feature>
<dbReference type="InterPro" id="IPR036259">
    <property type="entry name" value="MFS_trans_sf"/>
</dbReference>
<dbReference type="SUPFAM" id="SSF103473">
    <property type="entry name" value="MFS general substrate transporter"/>
    <property type="match status" value="1"/>
</dbReference>
<evidence type="ECO:0000256" key="3">
    <source>
        <dbReference type="ARBA" id="ARBA00022475"/>
    </source>
</evidence>
<dbReference type="GO" id="GO:0005886">
    <property type="term" value="C:plasma membrane"/>
    <property type="evidence" value="ECO:0007669"/>
    <property type="project" value="UniProtKB-SubCell"/>
</dbReference>
<dbReference type="PANTHER" id="PTHR23517">
    <property type="entry name" value="RESISTANCE PROTEIN MDTM, PUTATIVE-RELATED-RELATED"/>
    <property type="match status" value="1"/>
</dbReference>
<dbReference type="PATRIC" id="fig|1316928.3.peg.4232"/>
<feature type="transmembrane region" description="Helical" evidence="7">
    <location>
        <begin position="359"/>
        <end position="382"/>
    </location>
</feature>
<sequence>MTPSSGWSQLRALPGPVRLMLASMTLFNVGFYLVVPFLAVRLSSDLGFSAAVVGLVLGLRMASQQGLFFFGGSLADRFGPRAIILLGIAVRVVGFAMLGFVTTLPWIIAGVVLIGVAAALFAPAVEAANAAVGAQLERDAIMRRTELFGLEQMCSRIGTVIGPIIGTSLLGVPFAWTTGCAAALFAALWVAFWRWFPATVRTTADPDGGPGSPALSAVWRTVLSDKVFMTYAVLCGTQLAAFSLVYLMLPVELQSLTGDESGLGWFYAGAAVLVIVCQRPMVAVAHRIGHRRAVIGGMAIIGLSFLAPVFAEISPHDVAVGNTALAAWVALLHLGQMLMVPPMRDTVAKLAAERHLGAYFGLLNSVAGLGCLAASAGVGALYDVADARDLSTAAVWAPVTAVIMLAVAGLIGWYRAQAVQIRLGRRDGVREVSS</sequence>
<reference evidence="9 10" key="1">
    <citation type="journal article" date="2013" name="Genome Announc.">
        <title>Draft Genome Sequence of a Benzothiophene-Desulfurizing Bacterium, Gordona terrae Strain C-6.</title>
        <authorList>
            <person name="Wang W."/>
            <person name="Ma T."/>
            <person name="Ren Y."/>
            <person name="Li G."/>
        </authorList>
    </citation>
    <scope>NUCLEOTIDE SEQUENCE [LARGE SCALE GENOMIC DNA]</scope>
    <source>
        <strain evidence="9 10">C-6</strain>
    </source>
</reference>
<name>R7Y419_9ACTN</name>
<evidence type="ECO:0000256" key="4">
    <source>
        <dbReference type="ARBA" id="ARBA00022692"/>
    </source>
</evidence>
<evidence type="ECO:0000313" key="9">
    <source>
        <dbReference type="EMBL" id="EON30781.1"/>
    </source>
</evidence>
<evidence type="ECO:0000256" key="5">
    <source>
        <dbReference type="ARBA" id="ARBA00022989"/>
    </source>
</evidence>
<feature type="transmembrane region" description="Helical" evidence="7">
    <location>
        <begin position="319"/>
        <end position="338"/>
    </location>
</feature>
<keyword evidence="6 7" id="KW-0472">Membrane</keyword>
<dbReference type="InterPro" id="IPR020846">
    <property type="entry name" value="MFS_dom"/>
</dbReference>
<dbReference type="Gene3D" id="1.20.1250.20">
    <property type="entry name" value="MFS general substrate transporter like domains"/>
    <property type="match status" value="1"/>
</dbReference>
<protein>
    <submittedName>
        <fullName evidence="9">Drug resistance efflux protein</fullName>
    </submittedName>
</protein>
<feature type="transmembrane region" description="Helical" evidence="7">
    <location>
        <begin position="46"/>
        <end position="70"/>
    </location>
</feature>
<dbReference type="InterPro" id="IPR050171">
    <property type="entry name" value="MFS_Transporters"/>
</dbReference>
<dbReference type="PROSITE" id="PS50850">
    <property type="entry name" value="MFS"/>
    <property type="match status" value="1"/>
</dbReference>
<keyword evidence="2" id="KW-0813">Transport</keyword>
<dbReference type="OrthoDB" id="3285778at2"/>
<evidence type="ECO:0000259" key="8">
    <source>
        <dbReference type="PROSITE" id="PS50850"/>
    </source>
</evidence>
<keyword evidence="5 7" id="KW-1133">Transmembrane helix</keyword>
<feature type="domain" description="Major facilitator superfamily (MFS) profile" evidence="8">
    <location>
        <begin position="16"/>
        <end position="420"/>
    </location>
</feature>
<feature type="transmembrane region" description="Helical" evidence="7">
    <location>
        <begin position="21"/>
        <end position="40"/>
    </location>
</feature>
<feature type="transmembrane region" description="Helical" evidence="7">
    <location>
        <begin position="264"/>
        <end position="282"/>
    </location>
</feature>
<accession>R7Y419</accession>
<evidence type="ECO:0000256" key="1">
    <source>
        <dbReference type="ARBA" id="ARBA00004651"/>
    </source>
</evidence>
<dbReference type="Proteomes" id="UP000013569">
    <property type="component" value="Unassembled WGS sequence"/>
</dbReference>
<proteinExistence type="predicted"/>
<dbReference type="PANTHER" id="PTHR23517:SF2">
    <property type="entry name" value="MULTIDRUG RESISTANCE PROTEIN MDTH"/>
    <property type="match status" value="1"/>
</dbReference>
<feature type="transmembrane region" description="Helical" evidence="7">
    <location>
        <begin position="294"/>
        <end position="313"/>
    </location>
</feature>
<keyword evidence="3" id="KW-1003">Cell membrane</keyword>
<comment type="subcellular location">
    <subcellularLocation>
        <location evidence="1">Cell membrane</location>
        <topology evidence="1">Multi-pass membrane protein</topology>
    </subcellularLocation>
</comment>
<feature type="transmembrane region" description="Helical" evidence="7">
    <location>
        <begin position="394"/>
        <end position="416"/>
    </location>
</feature>
<feature type="transmembrane region" description="Helical" evidence="7">
    <location>
        <begin position="228"/>
        <end position="249"/>
    </location>
</feature>